<gene>
    <name evidence="2" type="ORF">D4A35_03020</name>
</gene>
<dbReference type="Gene3D" id="3.60.21.10">
    <property type="match status" value="1"/>
</dbReference>
<proteinExistence type="predicted"/>
<dbReference type="EMBL" id="CP032452">
    <property type="protein sequence ID" value="QEZ67953.1"/>
    <property type="molecule type" value="Genomic_DNA"/>
</dbReference>
<evidence type="ECO:0000313" key="2">
    <source>
        <dbReference type="EMBL" id="QEZ67953.1"/>
    </source>
</evidence>
<dbReference type="GO" id="GO:0009245">
    <property type="term" value="P:lipid A biosynthetic process"/>
    <property type="evidence" value="ECO:0007669"/>
    <property type="project" value="TreeGrafter"/>
</dbReference>
<feature type="domain" description="Calcineurin-like phosphoesterase" evidence="1">
    <location>
        <begin position="49"/>
        <end position="212"/>
    </location>
</feature>
<dbReference type="InterPro" id="IPR004843">
    <property type="entry name" value="Calcineurin-like_PHP"/>
</dbReference>
<name>A0A5P3XDT4_PARBF</name>
<dbReference type="AlphaFoldDB" id="A0A5P3XDT4"/>
<evidence type="ECO:0000313" key="3">
    <source>
        <dbReference type="Proteomes" id="UP000326961"/>
    </source>
</evidence>
<dbReference type="InterPro" id="IPR029052">
    <property type="entry name" value="Metallo-depent_PP-like"/>
</dbReference>
<sequence>MKLLNKIFKLIILTVTICLLMFSYARYIEPSMLRVKNIDLKVKDIKDCRVVFFTDTHFGKLYSQSNIDKIVKKINNQNPDIVIFGGDLLDNYARDYSLLDTDSLQNSLSKIEAKYGKYAVFGNHDYGGGASRVYEKFMSGGGFKVLKNESSYINDLNLNIIGYDDYLLGNTKKSDYKIEENKFNLVVTHEPDVVELMTSSSENFILSGHSHGGQVTIPFLTDKILPVGAHKYVKGLYSEKNVGINDSTKMYVSSGIGMTSIPLRFLNPPEIVVFNISAN</sequence>
<dbReference type="Proteomes" id="UP000326961">
    <property type="component" value="Chromosome"/>
</dbReference>
<dbReference type="PANTHER" id="PTHR31302:SF25">
    <property type="entry name" value="PHOSPHOESTERASE"/>
    <property type="match status" value="1"/>
</dbReference>
<accession>A0A5P3XDT4</accession>
<dbReference type="SUPFAM" id="SSF56300">
    <property type="entry name" value="Metallo-dependent phosphatases"/>
    <property type="match status" value="1"/>
</dbReference>
<protein>
    <submittedName>
        <fullName evidence="2">Metallophosphoesterase</fullName>
    </submittedName>
</protein>
<dbReference type="GO" id="GO:0008758">
    <property type="term" value="F:UDP-2,3-diacylglucosamine hydrolase activity"/>
    <property type="evidence" value="ECO:0007669"/>
    <property type="project" value="TreeGrafter"/>
</dbReference>
<evidence type="ECO:0000259" key="1">
    <source>
        <dbReference type="Pfam" id="PF00149"/>
    </source>
</evidence>
<organism evidence="2 3">
    <name type="scientific">Paraclostridium bifermentans</name>
    <name type="common">Clostridium bifermentans</name>
    <dbReference type="NCBI Taxonomy" id="1490"/>
    <lineage>
        <taxon>Bacteria</taxon>
        <taxon>Bacillati</taxon>
        <taxon>Bacillota</taxon>
        <taxon>Clostridia</taxon>
        <taxon>Peptostreptococcales</taxon>
        <taxon>Peptostreptococcaceae</taxon>
        <taxon>Paraclostridium</taxon>
    </lineage>
</organism>
<reference evidence="2 3" key="1">
    <citation type="submission" date="2018-09" db="EMBL/GenBank/DDBJ databases">
        <title>A clostridial neurotoxin that targets Anopheles mosquitoes.</title>
        <authorList>
            <person name="Contreras E."/>
            <person name="Masuyer G."/>
            <person name="Qureshi N."/>
            <person name="Chawla S."/>
            <person name="Lim H.L."/>
            <person name="Chen J."/>
            <person name="Stenmark P."/>
            <person name="Gill S."/>
        </authorList>
    </citation>
    <scope>NUCLEOTIDE SEQUENCE [LARGE SCALE GENOMIC DNA]</scope>
    <source>
        <strain evidence="2 3">Cbm</strain>
    </source>
</reference>
<dbReference type="GO" id="GO:0016020">
    <property type="term" value="C:membrane"/>
    <property type="evidence" value="ECO:0007669"/>
    <property type="project" value="GOC"/>
</dbReference>
<dbReference type="CDD" id="cd07385">
    <property type="entry name" value="MPP_YkuE_C"/>
    <property type="match status" value="1"/>
</dbReference>
<dbReference type="Pfam" id="PF00149">
    <property type="entry name" value="Metallophos"/>
    <property type="match status" value="1"/>
</dbReference>
<dbReference type="PANTHER" id="PTHR31302">
    <property type="entry name" value="TRANSMEMBRANE PROTEIN WITH METALLOPHOSPHOESTERASE DOMAIN-RELATED"/>
    <property type="match status" value="1"/>
</dbReference>
<dbReference type="RefSeq" id="WP_150885791.1">
    <property type="nucleotide sequence ID" value="NZ_CP032452.1"/>
</dbReference>
<dbReference type="InterPro" id="IPR051158">
    <property type="entry name" value="Metallophosphoesterase_sf"/>
</dbReference>